<reference evidence="2" key="1">
    <citation type="submission" date="2018-05" db="EMBL/GenBank/DDBJ databases">
        <authorList>
            <person name="Lanie J.A."/>
            <person name="Ng W.-L."/>
            <person name="Kazmierczak K.M."/>
            <person name="Andrzejewski T.M."/>
            <person name="Davidsen T.M."/>
            <person name="Wayne K.J."/>
            <person name="Tettelin H."/>
            <person name="Glass J.I."/>
            <person name="Rusch D."/>
            <person name="Podicherti R."/>
            <person name="Tsui H.-C.T."/>
            <person name="Winkler M.E."/>
        </authorList>
    </citation>
    <scope>NUCLEOTIDE SEQUENCE</scope>
</reference>
<keyword evidence="1" id="KW-0812">Transmembrane</keyword>
<feature type="transmembrane region" description="Helical" evidence="1">
    <location>
        <begin position="48"/>
        <end position="69"/>
    </location>
</feature>
<dbReference type="AlphaFoldDB" id="A0A381WWT1"/>
<protein>
    <submittedName>
        <fullName evidence="2">Uncharacterized protein</fullName>
    </submittedName>
</protein>
<accession>A0A381WWT1</accession>
<feature type="transmembrane region" description="Helical" evidence="1">
    <location>
        <begin position="104"/>
        <end position="122"/>
    </location>
</feature>
<keyword evidence="1" id="KW-1133">Transmembrane helix</keyword>
<name>A0A381WWT1_9ZZZZ</name>
<feature type="transmembrane region" description="Helical" evidence="1">
    <location>
        <begin position="78"/>
        <end position="98"/>
    </location>
</feature>
<sequence>MMKQSWTPERTQKFKQAAFVYLYVAILYESTVYVMFENQILPERLGSPVAWLIAGGILAFAIFFGLYFWQNVWIARSIWTLQVFRFPGLIAGAFFPQSDTATPSIFYVVALMVVSINFWALARASWDL</sequence>
<evidence type="ECO:0000313" key="2">
    <source>
        <dbReference type="EMBL" id="SVA56802.1"/>
    </source>
</evidence>
<gene>
    <name evidence="2" type="ORF">METZ01_LOCUS109656</name>
</gene>
<organism evidence="2">
    <name type="scientific">marine metagenome</name>
    <dbReference type="NCBI Taxonomy" id="408172"/>
    <lineage>
        <taxon>unclassified sequences</taxon>
        <taxon>metagenomes</taxon>
        <taxon>ecological metagenomes</taxon>
    </lineage>
</organism>
<evidence type="ECO:0000256" key="1">
    <source>
        <dbReference type="SAM" id="Phobius"/>
    </source>
</evidence>
<keyword evidence="1" id="KW-0472">Membrane</keyword>
<proteinExistence type="predicted"/>
<feature type="transmembrane region" description="Helical" evidence="1">
    <location>
        <begin position="20"/>
        <end position="36"/>
    </location>
</feature>
<dbReference type="EMBL" id="UINC01013099">
    <property type="protein sequence ID" value="SVA56802.1"/>
    <property type="molecule type" value="Genomic_DNA"/>
</dbReference>